<dbReference type="PANTHER" id="PTHR37489:SF1">
    <property type="entry name" value="DUF3500 DOMAIN-CONTAINING PROTEIN"/>
    <property type="match status" value="1"/>
</dbReference>
<keyword evidence="2" id="KW-1185">Reference proteome</keyword>
<protein>
    <submittedName>
        <fullName evidence="1">DUF3500 domain-containing protein</fullName>
    </submittedName>
</protein>
<dbReference type="PANTHER" id="PTHR37489">
    <property type="entry name" value="DUF3500 DOMAIN-CONTAINING PROTEIN"/>
    <property type="match status" value="1"/>
</dbReference>
<evidence type="ECO:0000313" key="2">
    <source>
        <dbReference type="Proteomes" id="UP001501692"/>
    </source>
</evidence>
<proteinExistence type="predicted"/>
<evidence type="ECO:0000313" key="1">
    <source>
        <dbReference type="EMBL" id="GAA4959733.1"/>
    </source>
</evidence>
<reference evidence="2" key="1">
    <citation type="journal article" date="2019" name="Int. J. Syst. Evol. Microbiol.">
        <title>The Global Catalogue of Microorganisms (GCM) 10K type strain sequencing project: providing services to taxonomists for standard genome sequencing and annotation.</title>
        <authorList>
            <consortium name="The Broad Institute Genomics Platform"/>
            <consortium name="The Broad Institute Genome Sequencing Center for Infectious Disease"/>
            <person name="Wu L."/>
            <person name="Ma J."/>
        </authorList>
    </citation>
    <scope>NUCLEOTIDE SEQUENCE [LARGE SCALE GENOMIC DNA]</scope>
    <source>
        <strain evidence="2">JCM 18287</strain>
    </source>
</reference>
<sequence>MKILLTTIFTFYFLIGFSQTSQEIVNISNDFLKTLSDENKTEVLQSFNDSLRTKWTNLPVGLAKRPGKKYGELSNEAKIKFHEVLITIFSSQGYLKTTSVMQLDDMLNARIDDAIKKKLIKEEFIPRIKALDWDYDNYFISIWGVPNMKNAWSLKFEGHHLSINLTIIEDKVSFTPMFLGADPALMTSTKHVGLRVLSKEEDYGIKLINSFDESQQKTATLSQEVPKDIITSPDNPNRITTYYGIQGKELNLNQKEILIQLIREYIGNLENQKANEFLSKIKKSGIDNIYFAWIGSYERNSPHYYIINGPDFIIEYDNQNKGNHIHTIWRDKANDFGEDLLKTHHLNHKH</sequence>
<dbReference type="Pfam" id="PF12006">
    <property type="entry name" value="DUF3500"/>
    <property type="match status" value="1"/>
</dbReference>
<dbReference type="EMBL" id="BAABJK010000002">
    <property type="protein sequence ID" value="GAA4959733.1"/>
    <property type="molecule type" value="Genomic_DNA"/>
</dbReference>
<dbReference type="InterPro" id="IPR021889">
    <property type="entry name" value="DUF3500"/>
</dbReference>
<organism evidence="1 2">
    <name type="scientific">Algibacter aquimarinus</name>
    <dbReference type="NCBI Taxonomy" id="1136748"/>
    <lineage>
        <taxon>Bacteria</taxon>
        <taxon>Pseudomonadati</taxon>
        <taxon>Bacteroidota</taxon>
        <taxon>Flavobacteriia</taxon>
        <taxon>Flavobacteriales</taxon>
        <taxon>Flavobacteriaceae</taxon>
        <taxon>Algibacter</taxon>
    </lineage>
</organism>
<accession>A0ABP9H580</accession>
<gene>
    <name evidence="1" type="ORF">GCM10023315_04250</name>
</gene>
<dbReference type="RefSeq" id="WP_345164039.1">
    <property type="nucleotide sequence ID" value="NZ_BAABJK010000002.1"/>
</dbReference>
<name>A0ABP9H580_9FLAO</name>
<dbReference type="Proteomes" id="UP001501692">
    <property type="component" value="Unassembled WGS sequence"/>
</dbReference>
<comment type="caution">
    <text evidence="1">The sequence shown here is derived from an EMBL/GenBank/DDBJ whole genome shotgun (WGS) entry which is preliminary data.</text>
</comment>